<dbReference type="Proteomes" id="UP000017836">
    <property type="component" value="Unassembled WGS sequence"/>
</dbReference>
<evidence type="ECO:0000313" key="2">
    <source>
        <dbReference type="EMBL" id="ERN02679.1"/>
    </source>
</evidence>
<dbReference type="AlphaFoldDB" id="W1P4X7"/>
<proteinExistence type="predicted"/>
<evidence type="ECO:0000313" key="3">
    <source>
        <dbReference type="Proteomes" id="UP000017836"/>
    </source>
</evidence>
<keyword evidence="3" id="KW-1185">Reference proteome</keyword>
<feature type="compositionally biased region" description="Polar residues" evidence="1">
    <location>
        <begin position="1"/>
        <end position="12"/>
    </location>
</feature>
<protein>
    <submittedName>
        <fullName evidence="2">Uncharacterized protein</fullName>
    </submittedName>
</protein>
<organism evidence="2 3">
    <name type="scientific">Amborella trichopoda</name>
    <dbReference type="NCBI Taxonomy" id="13333"/>
    <lineage>
        <taxon>Eukaryota</taxon>
        <taxon>Viridiplantae</taxon>
        <taxon>Streptophyta</taxon>
        <taxon>Embryophyta</taxon>
        <taxon>Tracheophyta</taxon>
        <taxon>Spermatophyta</taxon>
        <taxon>Magnoliopsida</taxon>
        <taxon>Amborellales</taxon>
        <taxon>Amborellaceae</taxon>
        <taxon>Amborella</taxon>
    </lineage>
</organism>
<feature type="compositionally biased region" description="Low complexity" evidence="1">
    <location>
        <begin position="60"/>
        <end position="71"/>
    </location>
</feature>
<dbReference type="Gramene" id="ERN02679">
    <property type="protein sequence ID" value="ERN02679"/>
    <property type="gene ID" value="AMTR_s00085p00094400"/>
</dbReference>
<reference evidence="3" key="1">
    <citation type="journal article" date="2013" name="Science">
        <title>The Amborella genome and the evolution of flowering plants.</title>
        <authorList>
            <consortium name="Amborella Genome Project"/>
        </authorList>
    </citation>
    <scope>NUCLEOTIDE SEQUENCE [LARGE SCALE GENOMIC DNA]</scope>
</reference>
<gene>
    <name evidence="2" type="ORF">AMTR_s00085p00094400</name>
</gene>
<dbReference type="HOGENOM" id="CLU_2362544_0_0_1"/>
<sequence length="96" mass="10634">MNAMQLSSTNPQAREETKLCIDSEESSDNSSGAIRRALAVVKVGQMEASFDSSIRWEIPSDSSEGTTSSASRRCDQPCPNGAIKRKFGVMYEYRRH</sequence>
<feature type="region of interest" description="Disordered" evidence="1">
    <location>
        <begin position="57"/>
        <end position="77"/>
    </location>
</feature>
<evidence type="ECO:0000256" key="1">
    <source>
        <dbReference type="SAM" id="MobiDB-lite"/>
    </source>
</evidence>
<accession>W1P4X7</accession>
<dbReference type="EMBL" id="KI394487">
    <property type="protein sequence ID" value="ERN02679.1"/>
    <property type="molecule type" value="Genomic_DNA"/>
</dbReference>
<name>W1P4X7_AMBTC</name>
<feature type="region of interest" description="Disordered" evidence="1">
    <location>
        <begin position="1"/>
        <end position="33"/>
    </location>
</feature>